<dbReference type="NCBIfam" id="TIGR02833">
    <property type="entry name" value="spore_III_AB"/>
    <property type="match status" value="1"/>
</dbReference>
<dbReference type="OrthoDB" id="1957909at2"/>
<reference evidence="3 4" key="1">
    <citation type="submission" date="2019-07" db="EMBL/GenBank/DDBJ databases">
        <title>Genomic Encyclopedia of Type Strains, Phase I: the one thousand microbial genomes (KMG-I) project.</title>
        <authorList>
            <person name="Kyrpides N."/>
        </authorList>
    </citation>
    <scope>NUCLEOTIDE SEQUENCE [LARGE SCALE GENOMIC DNA]</scope>
    <source>
        <strain evidence="3 4">DSM 16647</strain>
    </source>
</reference>
<proteinExistence type="predicted"/>
<organism evidence="3 4">
    <name type="scientific">Thermosediminibacter litoriperuensis</name>
    <dbReference type="NCBI Taxonomy" id="291989"/>
    <lineage>
        <taxon>Bacteria</taxon>
        <taxon>Bacillati</taxon>
        <taxon>Bacillota</taxon>
        <taxon>Clostridia</taxon>
        <taxon>Thermosediminibacterales</taxon>
        <taxon>Thermosediminibacteraceae</taxon>
        <taxon>Thermosediminibacter</taxon>
    </lineage>
</organism>
<accession>A0A5S5AMY1</accession>
<keyword evidence="2" id="KW-0472">Membrane</keyword>
<dbReference type="Proteomes" id="UP000322294">
    <property type="component" value="Unassembled WGS sequence"/>
</dbReference>
<dbReference type="AlphaFoldDB" id="A0A5S5AMY1"/>
<gene>
    <name evidence="3" type="ORF">LZ11_01839</name>
</gene>
<sequence length="173" mass="19898">MLFKILGGILVIFSSTMIGFIIAGFYQQRPRALRNLQLALSMLETEIDYGQSPLPEALNNVSRRCDPEISRFLKRVRQLLLSMEGYTAGEAWELSLREFKSQFPLQESDFEILTSFGKYLGSSDKDDQIRNLKLTLSQLRQQEALAVEEKQKNEKLWRYLGVLTGLTVVLLLY</sequence>
<keyword evidence="1" id="KW-0175">Coiled coil</keyword>
<keyword evidence="2" id="KW-1133">Transmembrane helix</keyword>
<feature type="coiled-coil region" evidence="1">
    <location>
        <begin position="122"/>
        <end position="149"/>
    </location>
</feature>
<dbReference type="RefSeq" id="WP_148867552.1">
    <property type="nucleotide sequence ID" value="NZ_VNHO01000021.1"/>
</dbReference>
<evidence type="ECO:0000313" key="3">
    <source>
        <dbReference type="EMBL" id="TYP51629.1"/>
    </source>
</evidence>
<comment type="caution">
    <text evidence="3">The sequence shown here is derived from an EMBL/GenBank/DDBJ whole genome shotgun (WGS) entry which is preliminary data.</text>
</comment>
<dbReference type="InterPro" id="IPR014198">
    <property type="entry name" value="Spore_III_AB"/>
</dbReference>
<evidence type="ECO:0000256" key="2">
    <source>
        <dbReference type="SAM" id="Phobius"/>
    </source>
</evidence>
<dbReference type="EMBL" id="VNHO01000021">
    <property type="protein sequence ID" value="TYP51629.1"/>
    <property type="molecule type" value="Genomic_DNA"/>
</dbReference>
<keyword evidence="2" id="KW-0812">Transmembrane</keyword>
<feature type="transmembrane region" description="Helical" evidence="2">
    <location>
        <begin position="6"/>
        <end position="26"/>
    </location>
</feature>
<name>A0A5S5AMY1_9FIRM</name>
<keyword evidence="4" id="KW-1185">Reference proteome</keyword>
<dbReference type="Pfam" id="PF09548">
    <property type="entry name" value="Spore_III_AB"/>
    <property type="match status" value="1"/>
</dbReference>
<dbReference type="PIRSF" id="PIRSF021435">
    <property type="entry name" value="SpoIIIAB"/>
    <property type="match status" value="1"/>
</dbReference>
<evidence type="ECO:0000256" key="1">
    <source>
        <dbReference type="SAM" id="Coils"/>
    </source>
</evidence>
<evidence type="ECO:0000313" key="4">
    <source>
        <dbReference type="Proteomes" id="UP000322294"/>
    </source>
</evidence>
<protein>
    <submittedName>
        <fullName evidence="3">Stage III sporulation protein AB</fullName>
    </submittedName>
</protein>